<proteinExistence type="predicted"/>
<dbReference type="RefSeq" id="WP_354443082.1">
    <property type="nucleotide sequence ID" value="NZ_JBEPSH010000004.1"/>
</dbReference>
<keyword evidence="1" id="KW-0456">Lyase</keyword>
<dbReference type="SUPFAM" id="SSF52096">
    <property type="entry name" value="ClpP/crotonase"/>
    <property type="match status" value="1"/>
</dbReference>
<dbReference type="GO" id="GO:0004300">
    <property type="term" value="F:enoyl-CoA hydratase activity"/>
    <property type="evidence" value="ECO:0007669"/>
    <property type="project" value="UniProtKB-EC"/>
</dbReference>
<dbReference type="EC" id="4.2.1.17" evidence="1"/>
<name>A0ABV2Q7M8_9BURK</name>
<dbReference type="EMBL" id="JBEPSH010000004">
    <property type="protein sequence ID" value="MET4577024.1"/>
    <property type="molecule type" value="Genomic_DNA"/>
</dbReference>
<dbReference type="Pfam" id="PF00378">
    <property type="entry name" value="ECH_1"/>
    <property type="match status" value="1"/>
</dbReference>
<reference evidence="1 2" key="1">
    <citation type="submission" date="2024-06" db="EMBL/GenBank/DDBJ databases">
        <title>Sorghum-associated microbial communities from plants grown in Nebraska, USA.</title>
        <authorList>
            <person name="Schachtman D."/>
        </authorList>
    </citation>
    <scope>NUCLEOTIDE SEQUENCE [LARGE SCALE GENOMIC DNA]</scope>
    <source>
        <strain evidence="1 2">2709</strain>
    </source>
</reference>
<protein>
    <submittedName>
        <fullName evidence="1">Enoyl-CoA hydratase</fullName>
        <ecNumber evidence="1">4.2.1.17</ecNumber>
    </submittedName>
</protein>
<dbReference type="Gene3D" id="3.90.226.10">
    <property type="entry name" value="2-enoyl-CoA Hydratase, Chain A, domain 1"/>
    <property type="match status" value="1"/>
</dbReference>
<dbReference type="Proteomes" id="UP001549320">
    <property type="component" value="Unassembled WGS sequence"/>
</dbReference>
<accession>A0ABV2Q7M8</accession>
<dbReference type="CDD" id="cd06558">
    <property type="entry name" value="crotonase-like"/>
    <property type="match status" value="1"/>
</dbReference>
<gene>
    <name evidence="1" type="ORF">ABIE13_002135</name>
</gene>
<organism evidence="1 2">
    <name type="scientific">Ottowia thiooxydans</name>
    <dbReference type="NCBI Taxonomy" id="219182"/>
    <lineage>
        <taxon>Bacteria</taxon>
        <taxon>Pseudomonadati</taxon>
        <taxon>Pseudomonadota</taxon>
        <taxon>Betaproteobacteria</taxon>
        <taxon>Burkholderiales</taxon>
        <taxon>Comamonadaceae</taxon>
        <taxon>Ottowia</taxon>
    </lineage>
</organism>
<keyword evidence="2" id="KW-1185">Reference proteome</keyword>
<dbReference type="PANTHER" id="PTHR11941">
    <property type="entry name" value="ENOYL-COA HYDRATASE-RELATED"/>
    <property type="match status" value="1"/>
</dbReference>
<sequence>MSEKFVLLEVTNGVALVTMDRKPVNALNREMRRQLVATFDAIADRDDIRCAVLTGTGTVFCAGADLKDRPDSEVAGDFLDHNRITRETGNAIRECSKPVIAAINGTALGAGLGLAAACDILYASENATVGMPEINVGLAGGASMLKTLFGRSTLRRMFFTGQRLTAEELLKRNVIEDVVSEKDLLPVAMALATEIASKAPLATIYAKRAANMVDVMPQRDAYRFEQEFTVALSRTEDAKEARMAFLEKRAPVFKGR</sequence>
<dbReference type="NCBIfam" id="NF005073">
    <property type="entry name" value="PRK06495.1"/>
    <property type="match status" value="1"/>
</dbReference>
<evidence type="ECO:0000313" key="2">
    <source>
        <dbReference type="Proteomes" id="UP001549320"/>
    </source>
</evidence>
<comment type="caution">
    <text evidence="1">The sequence shown here is derived from an EMBL/GenBank/DDBJ whole genome shotgun (WGS) entry which is preliminary data.</text>
</comment>
<evidence type="ECO:0000313" key="1">
    <source>
        <dbReference type="EMBL" id="MET4577024.1"/>
    </source>
</evidence>
<dbReference type="PANTHER" id="PTHR11941:SF54">
    <property type="entry name" value="ENOYL-COA HYDRATASE, MITOCHONDRIAL"/>
    <property type="match status" value="1"/>
</dbReference>
<dbReference type="InterPro" id="IPR029045">
    <property type="entry name" value="ClpP/crotonase-like_dom_sf"/>
</dbReference>
<dbReference type="InterPro" id="IPR001753">
    <property type="entry name" value="Enoyl-CoA_hydra/iso"/>
</dbReference>